<dbReference type="GO" id="GO:0071949">
    <property type="term" value="F:FAD binding"/>
    <property type="evidence" value="ECO:0007669"/>
    <property type="project" value="InterPro"/>
</dbReference>
<dbReference type="PANTHER" id="PTHR46865">
    <property type="entry name" value="OXIDOREDUCTASE-RELATED"/>
    <property type="match status" value="1"/>
</dbReference>
<evidence type="ECO:0000313" key="3">
    <source>
        <dbReference type="Proteomes" id="UP000323221"/>
    </source>
</evidence>
<gene>
    <name evidence="2" type="ORF">FQ330_11880</name>
</gene>
<feature type="domain" description="FAD-binding" evidence="1">
    <location>
        <begin position="272"/>
        <end position="344"/>
    </location>
</feature>
<organism evidence="2 3">
    <name type="scientific">Agrococcus sediminis</name>
    <dbReference type="NCBI Taxonomy" id="2599924"/>
    <lineage>
        <taxon>Bacteria</taxon>
        <taxon>Bacillati</taxon>
        <taxon>Actinomycetota</taxon>
        <taxon>Actinomycetes</taxon>
        <taxon>Micrococcales</taxon>
        <taxon>Microbacteriaceae</taxon>
        <taxon>Agrococcus</taxon>
    </lineage>
</organism>
<dbReference type="OrthoDB" id="3356051at2"/>
<feature type="domain" description="FAD-binding" evidence="1">
    <location>
        <begin position="18"/>
        <end position="177"/>
    </location>
</feature>
<dbReference type="Pfam" id="PF01494">
    <property type="entry name" value="FAD_binding_3"/>
    <property type="match status" value="2"/>
</dbReference>
<comment type="caution">
    <text evidence="2">The sequence shown here is derived from an EMBL/GenBank/DDBJ whole genome shotgun (WGS) entry which is preliminary data.</text>
</comment>
<keyword evidence="3" id="KW-1185">Reference proteome</keyword>
<dbReference type="AlphaFoldDB" id="A0A5M8Q6Y5"/>
<dbReference type="InterPro" id="IPR002938">
    <property type="entry name" value="FAD-bd"/>
</dbReference>
<proteinExistence type="predicted"/>
<dbReference type="PANTHER" id="PTHR46865:SF8">
    <property type="entry name" value="POSSIBLE OXIDOREDUCTASE"/>
    <property type="match status" value="1"/>
</dbReference>
<name>A0A5M8Q6Y5_9MICO</name>
<evidence type="ECO:0000313" key="2">
    <source>
        <dbReference type="EMBL" id="KAA6430868.1"/>
    </source>
</evidence>
<dbReference type="Proteomes" id="UP000323221">
    <property type="component" value="Unassembled WGS sequence"/>
</dbReference>
<sequence length="394" mass="41898">MLRARRRGRLGYRRDMHAIVSGAGVAGLTLAGRLALDGWSVDVVERAPAPRASGYLIDFFGPGYDAAERLGLLPALRERAESYGELRSVDAAGRVRARLPIALVERAVAGRYLTILRPQIVDALLAALPEGVRMRWGVQVETVHDDGARVTALLSDGERLEADLLVGADGVRSRVRQLAWGPHDDFLRPVADLLAVAWIGDDAELSADLGGRVAMQVELDRQLVVAPLGETGVTGFAVLRGVGRAGGRGAIARMGVLGRRAVRSIREPYVDDVAQTVVPQWVRGRIALLGDACGAVSLLAGQGASLAMAGAERLADELAFAAHPSDVVAGLAAYERDWRPVVEREQARGRRTASAFAPHTRLELEAQRAMWLATAIPGVAHLVARAAGGVTKSA</sequence>
<dbReference type="EMBL" id="VOIR01000017">
    <property type="protein sequence ID" value="KAA6430868.1"/>
    <property type="molecule type" value="Genomic_DNA"/>
</dbReference>
<evidence type="ECO:0000259" key="1">
    <source>
        <dbReference type="Pfam" id="PF01494"/>
    </source>
</evidence>
<protein>
    <recommendedName>
        <fullName evidence="1">FAD-binding domain-containing protein</fullName>
    </recommendedName>
</protein>
<dbReference type="Gene3D" id="3.50.50.60">
    <property type="entry name" value="FAD/NAD(P)-binding domain"/>
    <property type="match status" value="2"/>
</dbReference>
<dbReference type="Gene3D" id="3.30.9.30">
    <property type="match status" value="1"/>
</dbReference>
<reference evidence="2 3" key="1">
    <citation type="submission" date="2019-08" db="EMBL/GenBank/DDBJ databases">
        <title>Agrococcus lahaulensis sp. nov., isolated from a cold desert of the Indian Himalayas.</title>
        <authorList>
            <person name="Qu J.H."/>
        </authorList>
    </citation>
    <scope>NUCLEOTIDE SEQUENCE [LARGE SCALE GENOMIC DNA]</scope>
    <source>
        <strain evidence="2 3">NS18</strain>
    </source>
</reference>
<dbReference type="InterPro" id="IPR036188">
    <property type="entry name" value="FAD/NAD-bd_sf"/>
</dbReference>
<accession>A0A5M8Q6Y5</accession>
<dbReference type="InterPro" id="IPR051704">
    <property type="entry name" value="FAD_aromatic-hydroxylase"/>
</dbReference>
<dbReference type="SUPFAM" id="SSF51905">
    <property type="entry name" value="FAD/NAD(P)-binding domain"/>
    <property type="match status" value="1"/>
</dbReference>
<dbReference type="PRINTS" id="PR00420">
    <property type="entry name" value="RNGMNOXGNASE"/>
</dbReference>